<reference evidence="2" key="1">
    <citation type="journal article" date="2023" name="G3 (Bethesda)">
        <title>Genome assembly and association tests identify interacting loci associated with vigor, precocity, and sex in interspecific pistachio rootstocks.</title>
        <authorList>
            <person name="Palmer W."/>
            <person name="Jacygrad E."/>
            <person name="Sagayaradj S."/>
            <person name="Cavanaugh K."/>
            <person name="Han R."/>
            <person name="Bertier L."/>
            <person name="Beede B."/>
            <person name="Kafkas S."/>
            <person name="Golino D."/>
            <person name="Preece J."/>
            <person name="Michelmore R."/>
        </authorList>
    </citation>
    <scope>NUCLEOTIDE SEQUENCE [LARGE SCALE GENOMIC DNA]</scope>
</reference>
<name>A0ACC0XDK0_9ROSI</name>
<proteinExistence type="predicted"/>
<accession>A0ACC0XDK0</accession>
<dbReference type="Proteomes" id="UP001163603">
    <property type="component" value="Chromosome 13"/>
</dbReference>
<evidence type="ECO:0000313" key="1">
    <source>
        <dbReference type="EMBL" id="KAJ0014651.1"/>
    </source>
</evidence>
<comment type="caution">
    <text evidence="1">The sequence shown here is derived from an EMBL/GenBank/DDBJ whole genome shotgun (WGS) entry which is preliminary data.</text>
</comment>
<sequence>MATHLQRTTDHPQQKREPDSPMSLLSEGCIAAVISCTTPHDACRLSLVSSIFKSAAESDAVWERFLPPEYQSIISMSSPCPPSSSSPSSLLCLPSKKELFLSLCDHPILIDDGKKAFSLDKQSGKKCYMISARDLMIVWVDTPAYWRWTSLPGARFQEVAELRDVCWLEICGKISTCILSPGTDYTTYLVFKLTEGSYGFECLPVEVHVGLVGSESQKQFVYLDAVRGRRMQYRLGRRAGLFNRSRSLGWQASLPSQNDGHHPKERGDRWLEVEIGDFYNAGNEDGELEMSILEVRAGNWKRGLIVQGIEIRPKQGK</sequence>
<dbReference type="EMBL" id="CM047748">
    <property type="protein sequence ID" value="KAJ0014651.1"/>
    <property type="molecule type" value="Genomic_DNA"/>
</dbReference>
<organism evidence="1 2">
    <name type="scientific">Pistacia integerrima</name>
    <dbReference type="NCBI Taxonomy" id="434235"/>
    <lineage>
        <taxon>Eukaryota</taxon>
        <taxon>Viridiplantae</taxon>
        <taxon>Streptophyta</taxon>
        <taxon>Embryophyta</taxon>
        <taxon>Tracheophyta</taxon>
        <taxon>Spermatophyta</taxon>
        <taxon>Magnoliopsida</taxon>
        <taxon>eudicotyledons</taxon>
        <taxon>Gunneridae</taxon>
        <taxon>Pentapetalae</taxon>
        <taxon>rosids</taxon>
        <taxon>malvids</taxon>
        <taxon>Sapindales</taxon>
        <taxon>Anacardiaceae</taxon>
        <taxon>Pistacia</taxon>
    </lineage>
</organism>
<keyword evidence="2" id="KW-1185">Reference proteome</keyword>
<protein>
    <submittedName>
        <fullName evidence="1">Uncharacterized protein</fullName>
    </submittedName>
</protein>
<evidence type="ECO:0000313" key="2">
    <source>
        <dbReference type="Proteomes" id="UP001163603"/>
    </source>
</evidence>
<gene>
    <name evidence="1" type="ORF">Pint_21393</name>
</gene>